<evidence type="ECO:0000256" key="5">
    <source>
        <dbReference type="ARBA" id="ARBA00023136"/>
    </source>
</evidence>
<dbReference type="PANTHER" id="PTHR30069:SF46">
    <property type="entry name" value="OAR PROTEIN"/>
    <property type="match status" value="1"/>
</dbReference>
<dbReference type="Pfam" id="PF25183">
    <property type="entry name" value="OMP_b-brl_4"/>
    <property type="match status" value="1"/>
</dbReference>
<dbReference type="PANTHER" id="PTHR30069">
    <property type="entry name" value="TONB-DEPENDENT OUTER MEMBRANE RECEPTOR"/>
    <property type="match status" value="1"/>
</dbReference>
<evidence type="ECO:0000256" key="7">
    <source>
        <dbReference type="SAM" id="SignalP"/>
    </source>
</evidence>
<dbReference type="GO" id="GO:0044718">
    <property type="term" value="P:siderophore transmembrane transport"/>
    <property type="evidence" value="ECO:0007669"/>
    <property type="project" value="TreeGrafter"/>
</dbReference>
<keyword evidence="6" id="KW-0998">Cell outer membrane</keyword>
<evidence type="ECO:0000256" key="6">
    <source>
        <dbReference type="ARBA" id="ARBA00023237"/>
    </source>
</evidence>
<sequence>MVFPLRIPLAASLVGVFLATPSAHADEPLPSGLGEGSTTRWGESLDPAGLRLLPLSAPEQRGGPARSFENLALLLPGTQADLYGVSFVGTSSPENTFFVDGIRVGNPTYGILQMPLSMEFVERADITVIGADPAFGRGGGLYDVTTKSGGNQWHASTWGGLAPGALEGERVPKIFEGTVIHTDPRLDGVRDLGGSVGGPIVKDKLFFFAGGSLARRRYRLERSLRALSWTSEIDEFGGVSLVPEIDPETGTQKKTLLPNSQSTQFAQGDIGQWIGKLTYRPSKTREVSLSVFGTFAGSGGGAVHPFNTATEGIGVDNLNGEQTALGRRETALTNAVVLRGTSLFARGNARLDAALGWVRSQNETLAADGSGVFDIGREGTLAHVPRMLWRRGGAIGAHPIVDFEDLTTPAITACVPTGQPSDLILNCPVSSYAMGGPGLLSRSTADRIEGRAVVSLRARGLGEHRIRVGIDFEIATLSYVRGYSGAVLLQEAVNGGFVHNDRFGYLRGPDSPVVFDTVSTRVTSYAAGGFVADTWRILDGLVAEASLRYDAQVLGGGKLALPFMLAPRAAISWDPTKKGRARVFATYGMRYQAVPLDVAARGLSKESKISSLHTMGGRCDVNEPEDAYGGCPADTAIPFQTSAEPSTMSDPRTSQASIDPEIEGPAYHQWVVGGEVVVPLGVRLGVVYVHDQLLRTIEDTTFFTGGGLVGNPGGGASAFMTPAERVYDALSISVMRPFASGFVGVASYTLSSLRGNYEGFFLSRTGQLDPNMTRAFDAPKLDANGTGPLPGDHTHSIKLYAGKEVVLPAGVILEAGAGYTGLSGSPYSALGAHPSFGASEVYYLPRGSVGLTPWVHRIDARLGVSALLGKGLRLGANVEVYNLADSRTPTAYDENYTYDTVLPIEGGTRVEIPEGIKKNPRYEKPVAFQAPRQVRFGLRVDY</sequence>
<accession>A0A9X3X1K6</accession>
<dbReference type="Gene3D" id="2.40.170.20">
    <property type="entry name" value="TonB-dependent receptor, beta-barrel domain"/>
    <property type="match status" value="1"/>
</dbReference>
<gene>
    <name evidence="9" type="ORF">KEG57_15780</name>
</gene>
<evidence type="ECO:0000256" key="1">
    <source>
        <dbReference type="ARBA" id="ARBA00004571"/>
    </source>
</evidence>
<keyword evidence="9" id="KW-0675">Receptor</keyword>
<keyword evidence="4" id="KW-0812">Transmembrane</keyword>
<keyword evidence="3" id="KW-1134">Transmembrane beta strand</keyword>
<evidence type="ECO:0000313" key="10">
    <source>
        <dbReference type="Proteomes" id="UP001151081"/>
    </source>
</evidence>
<dbReference type="RefSeq" id="WP_272418801.1">
    <property type="nucleotide sequence ID" value="NZ_JAGTJJ010000006.1"/>
</dbReference>
<dbReference type="GO" id="GO:0009279">
    <property type="term" value="C:cell outer membrane"/>
    <property type="evidence" value="ECO:0007669"/>
    <property type="project" value="UniProtKB-SubCell"/>
</dbReference>
<protein>
    <submittedName>
        <fullName evidence="9">TonB-dependent receptor</fullName>
    </submittedName>
</protein>
<keyword evidence="7" id="KW-0732">Signal</keyword>
<evidence type="ECO:0000256" key="3">
    <source>
        <dbReference type="ARBA" id="ARBA00022452"/>
    </source>
</evidence>
<feature type="signal peptide" evidence="7">
    <location>
        <begin position="1"/>
        <end position="25"/>
    </location>
</feature>
<dbReference type="AlphaFoldDB" id="A0A9X3X1K6"/>
<evidence type="ECO:0000256" key="2">
    <source>
        <dbReference type="ARBA" id="ARBA00022448"/>
    </source>
</evidence>
<evidence type="ECO:0000256" key="4">
    <source>
        <dbReference type="ARBA" id="ARBA00022692"/>
    </source>
</evidence>
<feature type="domain" description="TonB-dependent transporter Oar-like beta-barrel" evidence="8">
    <location>
        <begin position="145"/>
        <end position="265"/>
    </location>
</feature>
<organism evidence="9 10">
    <name type="scientific">Polyangium jinanense</name>
    <dbReference type="NCBI Taxonomy" id="2829994"/>
    <lineage>
        <taxon>Bacteria</taxon>
        <taxon>Pseudomonadati</taxon>
        <taxon>Myxococcota</taxon>
        <taxon>Polyangia</taxon>
        <taxon>Polyangiales</taxon>
        <taxon>Polyangiaceae</taxon>
        <taxon>Polyangium</taxon>
    </lineage>
</organism>
<proteinExistence type="predicted"/>
<dbReference type="EMBL" id="JAGTJJ010000006">
    <property type="protein sequence ID" value="MDC3981977.1"/>
    <property type="molecule type" value="Genomic_DNA"/>
</dbReference>
<comment type="caution">
    <text evidence="9">The sequence shown here is derived from an EMBL/GenBank/DDBJ whole genome shotgun (WGS) entry which is preliminary data.</text>
</comment>
<evidence type="ECO:0000259" key="8">
    <source>
        <dbReference type="Pfam" id="PF25183"/>
    </source>
</evidence>
<keyword evidence="2" id="KW-0813">Transport</keyword>
<dbReference type="InterPro" id="IPR039426">
    <property type="entry name" value="TonB-dep_rcpt-like"/>
</dbReference>
<comment type="subcellular location">
    <subcellularLocation>
        <location evidence="1">Cell outer membrane</location>
        <topology evidence="1">Multi-pass membrane protein</topology>
    </subcellularLocation>
</comment>
<reference evidence="9 10" key="1">
    <citation type="submission" date="2021-04" db="EMBL/GenBank/DDBJ databases">
        <title>Genome analysis of Polyangium sp.</title>
        <authorList>
            <person name="Li Y."/>
            <person name="Wang J."/>
        </authorList>
    </citation>
    <scope>NUCLEOTIDE SEQUENCE [LARGE SCALE GENOMIC DNA]</scope>
    <source>
        <strain evidence="9 10">SDU14</strain>
    </source>
</reference>
<evidence type="ECO:0000313" key="9">
    <source>
        <dbReference type="EMBL" id="MDC3981977.1"/>
    </source>
</evidence>
<dbReference type="GO" id="GO:0015344">
    <property type="term" value="F:siderophore uptake transmembrane transporter activity"/>
    <property type="evidence" value="ECO:0007669"/>
    <property type="project" value="TreeGrafter"/>
</dbReference>
<dbReference type="InterPro" id="IPR057601">
    <property type="entry name" value="Oar-like_b-barrel"/>
</dbReference>
<dbReference type="Proteomes" id="UP001151081">
    <property type="component" value="Unassembled WGS sequence"/>
</dbReference>
<feature type="chain" id="PRO_5040817055" evidence="7">
    <location>
        <begin position="26"/>
        <end position="942"/>
    </location>
</feature>
<dbReference type="InterPro" id="IPR036942">
    <property type="entry name" value="Beta-barrel_TonB_sf"/>
</dbReference>
<name>A0A9X3X1K6_9BACT</name>
<dbReference type="SUPFAM" id="SSF56935">
    <property type="entry name" value="Porins"/>
    <property type="match status" value="1"/>
</dbReference>
<keyword evidence="10" id="KW-1185">Reference proteome</keyword>
<keyword evidence="5" id="KW-0472">Membrane</keyword>